<dbReference type="InterPro" id="IPR001279">
    <property type="entry name" value="Metallo-B-lactamas"/>
</dbReference>
<dbReference type="Gene3D" id="3.60.15.10">
    <property type="entry name" value="Ribonuclease Z/Hydroxyacylglutathione hydrolase-like"/>
    <property type="match status" value="2"/>
</dbReference>
<feature type="region of interest" description="Disordered" evidence="11">
    <location>
        <begin position="148"/>
        <end position="196"/>
    </location>
</feature>
<keyword evidence="5" id="KW-0819">tRNA processing</keyword>
<dbReference type="Pfam" id="PF13691">
    <property type="entry name" value="Lactamase_B_4"/>
    <property type="match status" value="1"/>
</dbReference>
<feature type="region of interest" description="Disordered" evidence="11">
    <location>
        <begin position="294"/>
        <end position="314"/>
    </location>
</feature>
<evidence type="ECO:0000256" key="7">
    <source>
        <dbReference type="ARBA" id="ARBA00022723"/>
    </source>
</evidence>
<dbReference type="PANTHER" id="PTHR12553:SF49">
    <property type="entry name" value="ZINC PHOSPHODIESTERASE ELAC PROTEIN 2"/>
    <property type="match status" value="1"/>
</dbReference>
<dbReference type="Pfam" id="PF12706">
    <property type="entry name" value="Lactamase_B_2"/>
    <property type="match status" value="1"/>
</dbReference>
<evidence type="ECO:0000313" key="14">
    <source>
        <dbReference type="EMBL" id="TFK29593.1"/>
    </source>
</evidence>
<dbReference type="CDD" id="cd07718">
    <property type="entry name" value="RNaseZ_ELAC1_ELAC2-C-term-like_MBL-fold"/>
    <property type="match status" value="1"/>
</dbReference>
<keyword evidence="10" id="KW-0862">Zinc</keyword>
<evidence type="ECO:0000256" key="1">
    <source>
        <dbReference type="ARBA" id="ARBA00000402"/>
    </source>
</evidence>
<comment type="similarity">
    <text evidence="3">Belongs to the RNase Z family.</text>
</comment>
<evidence type="ECO:0000259" key="12">
    <source>
        <dbReference type="Pfam" id="PF12706"/>
    </source>
</evidence>
<accession>A0A5C3LB21</accession>
<keyword evidence="6" id="KW-0540">Nuclease</keyword>
<dbReference type="InterPro" id="IPR047151">
    <property type="entry name" value="RNZ2-like"/>
</dbReference>
<gene>
    <name evidence="14" type="ORF">FA15DRAFT_752407</name>
</gene>
<comment type="cofactor">
    <cofactor evidence="2">
        <name>Zn(2+)</name>
        <dbReference type="ChEBI" id="CHEBI:29105"/>
    </cofactor>
</comment>
<name>A0A5C3LB21_COPMA</name>
<reference evidence="14 15" key="1">
    <citation type="journal article" date="2019" name="Nat. Ecol. Evol.">
        <title>Megaphylogeny resolves global patterns of mushroom evolution.</title>
        <authorList>
            <person name="Varga T."/>
            <person name="Krizsan K."/>
            <person name="Foldi C."/>
            <person name="Dima B."/>
            <person name="Sanchez-Garcia M."/>
            <person name="Sanchez-Ramirez S."/>
            <person name="Szollosi G.J."/>
            <person name="Szarkandi J.G."/>
            <person name="Papp V."/>
            <person name="Albert L."/>
            <person name="Andreopoulos W."/>
            <person name="Angelini C."/>
            <person name="Antonin V."/>
            <person name="Barry K.W."/>
            <person name="Bougher N.L."/>
            <person name="Buchanan P."/>
            <person name="Buyck B."/>
            <person name="Bense V."/>
            <person name="Catcheside P."/>
            <person name="Chovatia M."/>
            <person name="Cooper J."/>
            <person name="Damon W."/>
            <person name="Desjardin D."/>
            <person name="Finy P."/>
            <person name="Geml J."/>
            <person name="Haridas S."/>
            <person name="Hughes K."/>
            <person name="Justo A."/>
            <person name="Karasinski D."/>
            <person name="Kautmanova I."/>
            <person name="Kiss B."/>
            <person name="Kocsube S."/>
            <person name="Kotiranta H."/>
            <person name="LaButti K.M."/>
            <person name="Lechner B.E."/>
            <person name="Liimatainen K."/>
            <person name="Lipzen A."/>
            <person name="Lukacs Z."/>
            <person name="Mihaltcheva S."/>
            <person name="Morgado L.N."/>
            <person name="Niskanen T."/>
            <person name="Noordeloos M.E."/>
            <person name="Ohm R.A."/>
            <person name="Ortiz-Santana B."/>
            <person name="Ovrebo C."/>
            <person name="Racz N."/>
            <person name="Riley R."/>
            <person name="Savchenko A."/>
            <person name="Shiryaev A."/>
            <person name="Soop K."/>
            <person name="Spirin V."/>
            <person name="Szebenyi C."/>
            <person name="Tomsovsky M."/>
            <person name="Tulloss R.E."/>
            <person name="Uehling J."/>
            <person name="Grigoriev I.V."/>
            <person name="Vagvolgyi C."/>
            <person name="Papp T."/>
            <person name="Martin F.M."/>
            <person name="Miettinen O."/>
            <person name="Hibbett D.S."/>
            <person name="Nagy L.G."/>
        </authorList>
    </citation>
    <scope>NUCLEOTIDE SEQUENCE [LARGE SCALE GENOMIC DNA]</scope>
    <source>
        <strain evidence="14 15">CBS 121175</strain>
    </source>
</reference>
<feature type="region of interest" description="Disordered" evidence="11">
    <location>
        <begin position="881"/>
        <end position="909"/>
    </location>
</feature>
<evidence type="ECO:0000313" key="15">
    <source>
        <dbReference type="Proteomes" id="UP000307440"/>
    </source>
</evidence>
<evidence type="ECO:0000256" key="6">
    <source>
        <dbReference type="ARBA" id="ARBA00022722"/>
    </source>
</evidence>
<dbReference type="GO" id="GO:0005739">
    <property type="term" value="C:mitochondrion"/>
    <property type="evidence" value="ECO:0007669"/>
    <property type="project" value="TreeGrafter"/>
</dbReference>
<dbReference type="AlphaFoldDB" id="A0A5C3LB21"/>
<comment type="catalytic activity">
    <reaction evidence="1">
        <text>Endonucleolytic cleavage of RNA, removing extra 3' nucleotides from tRNA precursor, generating 3' termini of tRNAs. A 3'-hydroxy group is left at the tRNA terminus and a 5'-phosphoryl group is left at the trailer molecule.</text>
        <dbReference type="EC" id="3.1.26.11"/>
    </reaction>
</comment>
<dbReference type="GO" id="GO:0046872">
    <property type="term" value="F:metal ion binding"/>
    <property type="evidence" value="ECO:0007669"/>
    <property type="project" value="UniProtKB-KW"/>
</dbReference>
<dbReference type="STRING" id="230819.A0A5C3LB21"/>
<dbReference type="PANTHER" id="PTHR12553">
    <property type="entry name" value="ZINC PHOSPHODIESTERASE ELAC PROTEIN 2"/>
    <property type="match status" value="1"/>
</dbReference>
<feature type="compositionally biased region" description="Polar residues" evidence="11">
    <location>
        <begin position="180"/>
        <end position="196"/>
    </location>
</feature>
<sequence>MKKAASSSAVMNWSASVLSASSSDSEPAFMITFDNAKYMFNAPENLIRSFTHAECNRKKLQGVFLTGIGSARAGGLAGLFMTLADASSINQLHISGPTGLLHLLASMRFYTFRDNLRISPREIAANASSTAPIYSDENVTVYGVPLLPETSEHSEPSPDTDTLKRKRESSPDQPRKRSLTGESSSALASDSTTGDQTLAELMSKPNFKPEFLKGEKINEWYRLLLQTTFPATGIKLPEPKSGNSQQEAKGQGKQKQKGGAGAKTQPKVGTLPTQFPVDKDATQLDDYRRARRQLPKGYHEQLPQPSPTPLPKTSLGYVVVGPRIRGKFDASRANALGVPNGPIRGQLTRGEAVTFTKKDKIIVVGEDGKEKVEIQERTVTVRPEECVGESEAPSVVVVVDVPGKEYIPAALQAFGTGLFAKLRSGKPEDREEYSVKTVFHLCGQGVLEDPRYVEFMNGFGEDVNHIVSSKEHSADPVTFTSAAFNQLRLNKLDGDMFPLQQFRMEPQRPLSGIPNLHKNTHTMTKNLKIGIRPFSKPILDAHTQSKDFFHPLLEKRSANGDIPVELRQETLAEFEEAHERVRQYQPLHSGKRPGDDVVVIPLGTGSAVPGRYRTVSSTLIQIPNYGNVLLDAGEGTYFQLARHFGEEGVKQVLRDIKCLYVSHVHADHHMGVPLLLRKRLELDPPPSDPLYLVSIRTVQLYLQERQQLEELGIRCVDHPTDAEGGVIPVMSEALHWRFPGSYQTEGYWAVIGSEPWLDAKRSARLGKNLCDALGLRSFSSVDVRHGTRCYGLVMKHKEGWSIAFSGDTEPCDSLVYAGKNATLLIHEATMADDQADLAKQKKHSTFGQAITIGKRMGAEKILMTHFSARHPKVPMSLMDMDVPPSPTSPGGTAVADDRRQSQRSRSPPTVALAFDNARLRIGDMWKMKLYLPAFEQNNRDTAAIDGEEDEEEGRSAMDLNHGF</sequence>
<dbReference type="GO" id="GO:1990180">
    <property type="term" value="P:mitochondrial tRNA 3'-end processing"/>
    <property type="evidence" value="ECO:0007669"/>
    <property type="project" value="TreeGrafter"/>
</dbReference>
<evidence type="ECO:0000259" key="13">
    <source>
        <dbReference type="Pfam" id="PF13691"/>
    </source>
</evidence>
<feature type="domain" description="tRNase Z endonuclease" evidence="13">
    <location>
        <begin position="17"/>
        <end position="71"/>
    </location>
</feature>
<dbReference type="Proteomes" id="UP000307440">
    <property type="component" value="Unassembled WGS sequence"/>
</dbReference>
<protein>
    <recommendedName>
        <fullName evidence="4">ribonuclease Z</fullName>
        <ecNumber evidence="4">3.1.26.11</ecNumber>
    </recommendedName>
</protein>
<dbReference type="SUPFAM" id="SSF56281">
    <property type="entry name" value="Metallo-hydrolase/oxidoreductase"/>
    <property type="match status" value="2"/>
</dbReference>
<keyword evidence="9" id="KW-0378">Hydrolase</keyword>
<evidence type="ECO:0000256" key="4">
    <source>
        <dbReference type="ARBA" id="ARBA00012477"/>
    </source>
</evidence>
<evidence type="ECO:0000256" key="2">
    <source>
        <dbReference type="ARBA" id="ARBA00001947"/>
    </source>
</evidence>
<evidence type="ECO:0000256" key="11">
    <source>
        <dbReference type="SAM" id="MobiDB-lite"/>
    </source>
</evidence>
<evidence type="ECO:0000256" key="5">
    <source>
        <dbReference type="ARBA" id="ARBA00022694"/>
    </source>
</evidence>
<dbReference type="GO" id="GO:0042781">
    <property type="term" value="F:3'-tRNA processing endoribonuclease activity"/>
    <property type="evidence" value="ECO:0007669"/>
    <property type="project" value="UniProtKB-EC"/>
</dbReference>
<proteinExistence type="inferred from homology"/>
<evidence type="ECO:0000256" key="9">
    <source>
        <dbReference type="ARBA" id="ARBA00022801"/>
    </source>
</evidence>
<organism evidence="14 15">
    <name type="scientific">Coprinopsis marcescibilis</name>
    <name type="common">Agaric fungus</name>
    <name type="synonym">Psathyrella marcescibilis</name>
    <dbReference type="NCBI Taxonomy" id="230819"/>
    <lineage>
        <taxon>Eukaryota</taxon>
        <taxon>Fungi</taxon>
        <taxon>Dikarya</taxon>
        <taxon>Basidiomycota</taxon>
        <taxon>Agaricomycotina</taxon>
        <taxon>Agaricomycetes</taxon>
        <taxon>Agaricomycetidae</taxon>
        <taxon>Agaricales</taxon>
        <taxon>Agaricineae</taxon>
        <taxon>Psathyrellaceae</taxon>
        <taxon>Coprinopsis</taxon>
    </lineage>
</organism>
<dbReference type="OrthoDB" id="527344at2759"/>
<keyword evidence="7" id="KW-0479">Metal-binding</keyword>
<dbReference type="InterPro" id="IPR027794">
    <property type="entry name" value="tRNase_Z_dom"/>
</dbReference>
<feature type="domain" description="Metallo-beta-lactamase" evidence="12">
    <location>
        <begin position="762"/>
        <end position="866"/>
    </location>
</feature>
<dbReference type="EMBL" id="ML210148">
    <property type="protein sequence ID" value="TFK29593.1"/>
    <property type="molecule type" value="Genomic_DNA"/>
</dbReference>
<keyword evidence="15" id="KW-1185">Reference proteome</keyword>
<evidence type="ECO:0000256" key="8">
    <source>
        <dbReference type="ARBA" id="ARBA00022759"/>
    </source>
</evidence>
<feature type="region of interest" description="Disordered" evidence="11">
    <location>
        <begin position="234"/>
        <end position="282"/>
    </location>
</feature>
<dbReference type="Pfam" id="PF23023">
    <property type="entry name" value="Anti-Pycsar_Apyc1"/>
    <property type="match status" value="1"/>
</dbReference>
<evidence type="ECO:0000256" key="10">
    <source>
        <dbReference type="ARBA" id="ARBA00022833"/>
    </source>
</evidence>
<dbReference type="EC" id="3.1.26.11" evidence="4"/>
<keyword evidence="8" id="KW-0255">Endonuclease</keyword>
<evidence type="ECO:0000256" key="3">
    <source>
        <dbReference type="ARBA" id="ARBA00007823"/>
    </source>
</evidence>
<dbReference type="InterPro" id="IPR036866">
    <property type="entry name" value="RibonucZ/Hydroxyglut_hydro"/>
</dbReference>